<dbReference type="SUPFAM" id="SSF52540">
    <property type="entry name" value="P-loop containing nucleoside triphosphate hydrolases"/>
    <property type="match status" value="1"/>
</dbReference>
<feature type="domain" description="Ras-associating" evidence="4">
    <location>
        <begin position="181"/>
        <end position="263"/>
    </location>
</feature>
<dbReference type="InterPro" id="IPR011047">
    <property type="entry name" value="Quinoprotein_ADH-like_sf"/>
</dbReference>
<dbReference type="InterPro" id="IPR001849">
    <property type="entry name" value="PH_domain"/>
</dbReference>
<dbReference type="SUPFAM" id="SSF50978">
    <property type="entry name" value="WD40 repeat-like"/>
    <property type="match status" value="1"/>
</dbReference>
<reference evidence="5" key="1">
    <citation type="submission" date="2022-08" db="EMBL/GenBank/DDBJ databases">
        <title>Novel sulphate-reducing endosymbionts in the free-living metamonad Anaeramoeba.</title>
        <authorList>
            <person name="Jerlstrom-Hultqvist J."/>
            <person name="Cepicka I."/>
            <person name="Gallot-Lavallee L."/>
            <person name="Salas-Leiva D."/>
            <person name="Curtis B.A."/>
            <person name="Zahonova K."/>
            <person name="Pipaliya S."/>
            <person name="Dacks J."/>
            <person name="Roger A.J."/>
        </authorList>
    </citation>
    <scope>NUCLEOTIDE SEQUENCE</scope>
    <source>
        <strain evidence="5">Busselton2</strain>
    </source>
</reference>
<dbReference type="SMART" id="SM00320">
    <property type="entry name" value="WD40"/>
    <property type="match status" value="2"/>
</dbReference>
<feature type="repeat" description="WD" evidence="1">
    <location>
        <begin position="1520"/>
        <end position="1552"/>
    </location>
</feature>
<accession>A0AAV7Z472</accession>
<dbReference type="InterPro" id="IPR011993">
    <property type="entry name" value="PH-like_dom_sf"/>
</dbReference>
<dbReference type="PANTHER" id="PTHR14336:SF8">
    <property type="entry name" value="PROTEIN OPY1"/>
    <property type="match status" value="1"/>
</dbReference>
<dbReference type="Pfam" id="PF00169">
    <property type="entry name" value="PH"/>
    <property type="match status" value="1"/>
</dbReference>
<dbReference type="SMART" id="SM00233">
    <property type="entry name" value="PH"/>
    <property type="match status" value="1"/>
</dbReference>
<dbReference type="SUPFAM" id="SSF50998">
    <property type="entry name" value="Quinoprotein alcohol dehydrogenase-like"/>
    <property type="match status" value="1"/>
</dbReference>
<feature type="compositionally biased region" description="Basic and acidic residues" evidence="2">
    <location>
        <begin position="931"/>
        <end position="972"/>
    </location>
</feature>
<dbReference type="InterPro" id="IPR015943">
    <property type="entry name" value="WD40/YVTN_repeat-like_dom_sf"/>
</dbReference>
<dbReference type="PROSITE" id="PS50003">
    <property type="entry name" value="PH_DOMAIN"/>
    <property type="match status" value="1"/>
</dbReference>
<evidence type="ECO:0000259" key="3">
    <source>
        <dbReference type="PROSITE" id="PS50003"/>
    </source>
</evidence>
<evidence type="ECO:0000313" key="6">
    <source>
        <dbReference type="Proteomes" id="UP001146793"/>
    </source>
</evidence>
<evidence type="ECO:0000313" key="5">
    <source>
        <dbReference type="EMBL" id="KAJ3436604.1"/>
    </source>
</evidence>
<evidence type="ECO:0000256" key="2">
    <source>
        <dbReference type="SAM" id="MobiDB-lite"/>
    </source>
</evidence>
<feature type="compositionally biased region" description="Basic and acidic residues" evidence="2">
    <location>
        <begin position="152"/>
        <end position="163"/>
    </location>
</feature>
<dbReference type="InterPro" id="IPR036322">
    <property type="entry name" value="WD40_repeat_dom_sf"/>
</dbReference>
<feature type="region of interest" description="Disordered" evidence="2">
    <location>
        <begin position="926"/>
        <end position="972"/>
    </location>
</feature>
<dbReference type="InterPro" id="IPR000159">
    <property type="entry name" value="RA_dom"/>
</dbReference>
<dbReference type="PANTHER" id="PTHR14336">
    <property type="entry name" value="TANDEM PH DOMAIN CONTAINING PROTEIN"/>
    <property type="match status" value="1"/>
</dbReference>
<dbReference type="InterPro" id="IPR027417">
    <property type="entry name" value="P-loop_NTPase"/>
</dbReference>
<dbReference type="Pfam" id="PF00400">
    <property type="entry name" value="WD40"/>
    <property type="match status" value="2"/>
</dbReference>
<comment type="caution">
    <text evidence="5">The sequence shown here is derived from an EMBL/GenBank/DDBJ whole genome shotgun (WGS) entry which is preliminary data.</text>
</comment>
<dbReference type="Gene3D" id="2.30.29.30">
    <property type="entry name" value="Pleckstrin-homology domain (PH domain)/Phosphotyrosine-binding domain (PTB)"/>
    <property type="match status" value="1"/>
</dbReference>
<feature type="region of interest" description="Disordered" evidence="2">
    <location>
        <begin position="1722"/>
        <end position="1741"/>
    </location>
</feature>
<dbReference type="PROSITE" id="PS50200">
    <property type="entry name" value="RA"/>
    <property type="match status" value="1"/>
</dbReference>
<evidence type="ECO:0000256" key="1">
    <source>
        <dbReference type="PROSITE-ProRule" id="PRU00221"/>
    </source>
</evidence>
<feature type="region of interest" description="Disordered" evidence="2">
    <location>
        <begin position="1285"/>
        <end position="1322"/>
    </location>
</feature>
<dbReference type="SUPFAM" id="SSF50729">
    <property type="entry name" value="PH domain-like"/>
    <property type="match status" value="1"/>
</dbReference>
<evidence type="ECO:0000259" key="4">
    <source>
        <dbReference type="PROSITE" id="PS50200"/>
    </source>
</evidence>
<dbReference type="InterPro" id="IPR001680">
    <property type="entry name" value="WD40_rpt"/>
</dbReference>
<feature type="region of interest" description="Disordered" evidence="2">
    <location>
        <begin position="113"/>
        <end position="163"/>
    </location>
</feature>
<dbReference type="PROSITE" id="PS50082">
    <property type="entry name" value="WD_REPEATS_2"/>
    <property type="match status" value="2"/>
</dbReference>
<proteinExistence type="predicted"/>
<feature type="compositionally biased region" description="Basic residues" evidence="2">
    <location>
        <begin position="132"/>
        <end position="151"/>
    </location>
</feature>
<name>A0AAV7Z472_9EUKA</name>
<dbReference type="EMBL" id="JANTQA010000036">
    <property type="protein sequence ID" value="KAJ3436604.1"/>
    <property type="molecule type" value="Genomic_DNA"/>
</dbReference>
<dbReference type="GO" id="GO:0007165">
    <property type="term" value="P:signal transduction"/>
    <property type="evidence" value="ECO:0007669"/>
    <property type="project" value="InterPro"/>
</dbReference>
<dbReference type="Gene3D" id="2.130.10.10">
    <property type="entry name" value="YVTN repeat-like/Quinoprotein amine dehydrogenase"/>
    <property type="match status" value="2"/>
</dbReference>
<dbReference type="Pfam" id="PF00788">
    <property type="entry name" value="RA"/>
    <property type="match status" value="1"/>
</dbReference>
<organism evidence="5 6">
    <name type="scientific">Anaeramoeba flamelloides</name>
    <dbReference type="NCBI Taxonomy" id="1746091"/>
    <lineage>
        <taxon>Eukaryota</taxon>
        <taxon>Metamonada</taxon>
        <taxon>Anaeramoebidae</taxon>
        <taxon>Anaeramoeba</taxon>
    </lineage>
</organism>
<feature type="domain" description="PH" evidence="3">
    <location>
        <begin position="4"/>
        <end position="102"/>
    </location>
</feature>
<dbReference type="PROSITE" id="PS50294">
    <property type="entry name" value="WD_REPEATS_REGION"/>
    <property type="match status" value="2"/>
</dbReference>
<keyword evidence="1" id="KW-0853">WD repeat</keyword>
<feature type="repeat" description="WD" evidence="1">
    <location>
        <begin position="1805"/>
        <end position="1846"/>
    </location>
</feature>
<dbReference type="Proteomes" id="UP001146793">
    <property type="component" value="Unassembled WGS sequence"/>
</dbReference>
<feature type="compositionally biased region" description="Acidic residues" evidence="2">
    <location>
        <begin position="1731"/>
        <end position="1741"/>
    </location>
</feature>
<protein>
    <submittedName>
        <fullName evidence="5">Sesquipedalian</fullName>
    </submittedName>
</protein>
<dbReference type="Gene3D" id="3.40.50.300">
    <property type="entry name" value="P-loop containing nucleotide triphosphate hydrolases"/>
    <property type="match status" value="1"/>
</dbReference>
<dbReference type="InterPro" id="IPR051707">
    <property type="entry name" value="PI-Interact_SigTrans_Reg"/>
</dbReference>
<gene>
    <name evidence="5" type="ORF">M0812_18663</name>
</gene>
<sequence>MLNKYQKEGWLKKRGHRFKTIKKRYFILKKNKLKYYANDNKKKKNNKPKGVINLYQAIVEEYSESLQFIVKERNGKCKEYLLIAFEEEEKSDWIKTLKTVALIKTNRKIKRISNKKSQVLNSNGKKNDKNKSKSKNKNKNKNKKKKKKKNEKKNLNQDNEELKLPKSEWEDSKALKLTNEESFSVRVYMADMTFRTCIVRANMTLKDLIELFLTKCHYSGSASEFQLILRTLETSKVINNPEELREQVLNSVDNVLIFQPRKSNKTVSQSLTCQVTISLVWYLKNQTFASFHYCLRLLDDFIKMNLSNPFELVCLILPCFKLNNGILELTIELQYLLISIFRKLLELTFYKLNDQYVYQQQQKKKRKGTQQGSEDSPVHWSRFTQGSSFDLEGRIKNSKILDQKESMLYNSNKFYLKSCFAKAREIENIILDLKNCLKDTKDPRILAELSVCYELLNLYADEPELQFLIANIMQIRKGLIVENLCDYIQEAKNLVINDWIIAHLYIQNICYRIILETRNPVYHQMASDLFDDMLELCFGQFTYDWDLSQIFLYGLFEIAKYTWDGKIQLKCIRSIFNILKGKTQNDWRVRYVSYYCLFSLINHPSSLINSTIIKELELLLQDELSNKSIENENINIKSLFKKYQSNPKYFNTWLYWKNEISEGFESALLLHKNHSLFKEITSFNVNLIKKPNNQVFTPQFIINQLNNKNNKNNLFLIYGKAGSGKTTLLKYISQHLIKNLNVINRFQIENLLIKKRHINEHNDENGGENNDEKSIGNSNNNLMKLPLYYKNNLFLKNIRLNKSWLLKEIIKNTHLTEFQEFLKYFPNIILIDNINNLPITKLINEIIYLLKLNLKIIICCEKNQLEKFKQIFFEKLKIKQNIQIFKLKSILKKDIMTFLNRKKHLLIKDKLIKLIDCLNEKGSGKVNMGEENEKGNEKGKGKGKGKGKEKEKENKNKNKNKKEKETGGDDNKDNKKYFKNQILKSPFFLKILIKLLHFIDLNKLLKIKTIYGFLDLYLNKYLKIKKNLSIEQIEKIKIKEALIAEKLFNDNIVNFFNSNLKNCDFSNSKLISFKFNFNLLRNNNYNIQTNKNNNDNKNDHHNEELIQKNISDKHYNINNELIETNKIINCVKLLKNYKNDNYLIIIQENFIYLFNLELKMFTKIFHSKKIYSVTNLINQPEIIVFNHLNFNNELKFTFLNLNNLDCNFSIDDPNVDENGTKKFLLGLIMNKYLLITKTNNNNLKVYKFPLKLKLTINLNSFSNISFEKYRLNFDGILNEKVGEDVDEEKKGEREDEKGGEKGKGKGNEEEKGEKGENREEVEEKAKVEEERVIQVNKLNIDNKKFNLLIFNTNKGIFVFNLLLNKLQLKIKQKCDQLKFLNNNNKIIIFNNKNLIFFWNITNNQLIKKKFLRENLKISKLMLDNKNQYLFVIYKNHKLIDVFDLYSAKNVKINQLSYFSSKLISIILINGRCDDDYNDDNDNDDKVGDDGGLNSQILITTEKNGDLRFINYHNINLLTNSNTHYKTIQNISLSSNNNFFATLGNDKQIIVWDSNLYHIIAKTFESNQIIQFCFSFDDQQILYSIKNEGFKLWNFQKNEKKLILTNQNLNFKKPLYFNFINNEKIFIINGDSIVKFEIYDWIKNQPKNRKVLKNIKLNNNSSHISFSNDSTFLYINSDDYIYKLSNQSIFRNTQLINSIKSSFSPDSSKIILLSQLNEKEQIGIKNKKGDNNDDDNGNCDNNDDDSYSLSIYDIKSRSINFKINKIPSPSFFGLSSDNQYLIIINNEKKISIYSLKNKKVILLNTLNAHFNKITSLCFFTNKNCFLTSSQDSIIKLWEISNGKIICKWVSKQEFNCQNLNLFGVTGLSKEMTNILIQNGAITKSIEK</sequence>